<evidence type="ECO:0000256" key="1">
    <source>
        <dbReference type="SAM" id="Phobius"/>
    </source>
</evidence>
<dbReference type="RefSeq" id="WP_044262014.1">
    <property type="nucleotide sequence ID" value="NZ_CABMFG010000008.1"/>
</dbReference>
<dbReference type="OrthoDB" id="9907705at2"/>
<gene>
    <name evidence="2" type="ORF">DXA68_06890</name>
</gene>
<evidence type="ECO:0000313" key="2">
    <source>
        <dbReference type="EMBL" id="RGX79645.1"/>
    </source>
</evidence>
<evidence type="ECO:0000313" key="3">
    <source>
        <dbReference type="Proteomes" id="UP000286075"/>
    </source>
</evidence>
<proteinExistence type="predicted"/>
<name>A0A413H7L6_9BACE</name>
<comment type="caution">
    <text evidence="2">The sequence shown here is derived from an EMBL/GenBank/DDBJ whole genome shotgun (WGS) entry which is preliminary data.</text>
</comment>
<reference evidence="2 3" key="1">
    <citation type="submission" date="2018-08" db="EMBL/GenBank/DDBJ databases">
        <title>A genome reference for cultivated species of the human gut microbiota.</title>
        <authorList>
            <person name="Zou Y."/>
            <person name="Xue W."/>
            <person name="Luo G."/>
        </authorList>
    </citation>
    <scope>NUCLEOTIDE SEQUENCE [LARGE SCALE GENOMIC DNA]</scope>
    <source>
        <strain evidence="2 3">OF03-9BH</strain>
    </source>
</reference>
<keyword evidence="1" id="KW-1133">Transmembrane helix</keyword>
<organism evidence="2 3">
    <name type="scientific">Bacteroides stercorirosoris</name>
    <dbReference type="NCBI Taxonomy" id="871324"/>
    <lineage>
        <taxon>Bacteria</taxon>
        <taxon>Pseudomonadati</taxon>
        <taxon>Bacteroidota</taxon>
        <taxon>Bacteroidia</taxon>
        <taxon>Bacteroidales</taxon>
        <taxon>Bacteroidaceae</taxon>
        <taxon>Bacteroides</taxon>
    </lineage>
</organism>
<keyword evidence="1" id="KW-0812">Transmembrane</keyword>
<dbReference type="AlphaFoldDB" id="A0A413H7L6"/>
<dbReference type="EMBL" id="QSCF01000008">
    <property type="protein sequence ID" value="RGX79645.1"/>
    <property type="molecule type" value="Genomic_DNA"/>
</dbReference>
<feature type="transmembrane region" description="Helical" evidence="1">
    <location>
        <begin position="33"/>
        <end position="52"/>
    </location>
</feature>
<protein>
    <submittedName>
        <fullName evidence="2">Uncharacterized protein</fullName>
    </submittedName>
</protein>
<sequence>MGKRKKKWTTKNTHLPKMGQREYEEKISRTHKIIMIIIVIGMIIADIIVMAVDTHVVGYDHFLSIPLEWIRSLK</sequence>
<accession>A0A413H7L6</accession>
<keyword evidence="1" id="KW-0472">Membrane</keyword>
<dbReference type="Proteomes" id="UP000286075">
    <property type="component" value="Unassembled WGS sequence"/>
</dbReference>